<keyword evidence="5" id="KW-0547">Nucleotide-binding</keyword>
<dbReference type="Proteomes" id="UP000224567">
    <property type="component" value="Unassembled WGS sequence"/>
</dbReference>
<evidence type="ECO:0000256" key="2">
    <source>
        <dbReference type="ARBA" id="ARBA00004474"/>
    </source>
</evidence>
<dbReference type="EMBL" id="MLFT02000359">
    <property type="protein sequence ID" value="PHT27610.1"/>
    <property type="molecule type" value="Genomic_DNA"/>
</dbReference>
<evidence type="ECO:0000256" key="1">
    <source>
        <dbReference type="ARBA" id="ARBA00002329"/>
    </source>
</evidence>
<name>A0A2G2V3P7_CAPBA</name>
<evidence type="ECO:0000256" key="6">
    <source>
        <dbReference type="ARBA" id="ARBA00022840"/>
    </source>
</evidence>
<evidence type="ECO:0000256" key="5">
    <source>
        <dbReference type="ARBA" id="ARBA00022741"/>
    </source>
</evidence>
<protein>
    <submittedName>
        <fullName evidence="7">Uncharacterized protein</fullName>
    </submittedName>
</protein>
<evidence type="ECO:0000313" key="7">
    <source>
        <dbReference type="EMBL" id="PHT27610.1"/>
    </source>
</evidence>
<comment type="similarity">
    <text evidence="3">Belongs to the Ycf2 family.</text>
</comment>
<proteinExistence type="inferred from homology"/>
<dbReference type="PANTHER" id="PTHR33078:SF100">
    <property type="entry name" value="PROTEIN YCF2"/>
    <property type="match status" value="1"/>
</dbReference>
<keyword evidence="4" id="KW-0934">Plastid</keyword>
<comment type="caution">
    <text evidence="7">The sequence shown here is derived from an EMBL/GenBank/DDBJ whole genome shotgun (WGS) entry which is preliminary data.</text>
</comment>
<dbReference type="GO" id="GO:0005524">
    <property type="term" value="F:ATP binding"/>
    <property type="evidence" value="ECO:0007669"/>
    <property type="project" value="UniProtKB-KW"/>
</dbReference>
<dbReference type="GO" id="GO:0009536">
    <property type="term" value="C:plastid"/>
    <property type="evidence" value="ECO:0007669"/>
    <property type="project" value="UniProtKB-SubCell"/>
</dbReference>
<reference evidence="8" key="2">
    <citation type="journal article" date="2017" name="J. Anim. Genet.">
        <title>Multiple reference genome sequences of hot pepper reveal the massive evolution of plant disease resistance genes by retroduplication.</title>
        <authorList>
            <person name="Kim S."/>
            <person name="Park J."/>
            <person name="Yeom S.-I."/>
            <person name="Kim Y.-M."/>
            <person name="Seo E."/>
            <person name="Kim K.-T."/>
            <person name="Kim M.-S."/>
            <person name="Lee J.M."/>
            <person name="Cheong K."/>
            <person name="Shin H.-S."/>
            <person name="Kim S.-B."/>
            <person name="Han K."/>
            <person name="Lee J."/>
            <person name="Park M."/>
            <person name="Lee H.-A."/>
            <person name="Lee H.-Y."/>
            <person name="Lee Y."/>
            <person name="Oh S."/>
            <person name="Lee J.H."/>
            <person name="Choi E."/>
            <person name="Choi E."/>
            <person name="Lee S.E."/>
            <person name="Jeon J."/>
            <person name="Kim H."/>
            <person name="Choi G."/>
            <person name="Song H."/>
            <person name="Lee J."/>
            <person name="Lee S.-C."/>
            <person name="Kwon J.-K."/>
            <person name="Lee H.-Y."/>
            <person name="Koo N."/>
            <person name="Hong Y."/>
            <person name="Kim R.W."/>
            <person name="Kang W.-H."/>
            <person name="Huh J.H."/>
            <person name="Kang B.-C."/>
            <person name="Yang T.-J."/>
            <person name="Lee Y.-H."/>
            <person name="Bennetzen J.L."/>
            <person name="Choi D."/>
        </authorList>
    </citation>
    <scope>NUCLEOTIDE SEQUENCE [LARGE SCALE GENOMIC DNA]</scope>
    <source>
        <strain evidence="8">cv. PBC81</strain>
    </source>
</reference>
<accession>A0A2G2V3P7</accession>
<comment type="subcellular location">
    <subcellularLocation>
        <location evidence="2">Plastid</location>
    </subcellularLocation>
</comment>
<sequence length="129" mass="14718">MKDSFYYGISEQVLDNKTKGFLLDEIDIDDSDNLNVNDDIDRDLDTELELLTRMNGLAVDMKPKIDRFYITILSTSTSQSMVDNFFADIRIPRYLKGSLPLSYPVTSHISSITRKEGRTGKQQAETTIK</sequence>
<comment type="function">
    <text evidence="1">Probable ATPase of unknown function. Its presence in a non-photosynthetic plant (Epifagus virginiana) and experiments in tobacco indicate that it has an essential function which is probably not related to photosynthesis.</text>
</comment>
<keyword evidence="6" id="KW-0067">ATP-binding</keyword>
<dbReference type="AlphaFoldDB" id="A0A2G2V3P7"/>
<dbReference type="STRING" id="33114.A0A2G2V3P7"/>
<gene>
    <name evidence="7" type="ORF">CQW23_32781</name>
</gene>
<evidence type="ECO:0000313" key="8">
    <source>
        <dbReference type="Proteomes" id="UP000224567"/>
    </source>
</evidence>
<dbReference type="PANTHER" id="PTHR33078">
    <property type="entry name" value="PROTEIN YCF2-RELATED"/>
    <property type="match status" value="1"/>
</dbReference>
<reference evidence="7 8" key="1">
    <citation type="journal article" date="2017" name="Genome Biol.">
        <title>New reference genome sequences of hot pepper reveal the massive evolution of plant disease-resistance genes by retroduplication.</title>
        <authorList>
            <person name="Kim S."/>
            <person name="Park J."/>
            <person name="Yeom S.I."/>
            <person name="Kim Y.M."/>
            <person name="Seo E."/>
            <person name="Kim K.T."/>
            <person name="Kim M.S."/>
            <person name="Lee J.M."/>
            <person name="Cheong K."/>
            <person name="Shin H.S."/>
            <person name="Kim S.B."/>
            <person name="Han K."/>
            <person name="Lee J."/>
            <person name="Park M."/>
            <person name="Lee H.A."/>
            <person name="Lee H.Y."/>
            <person name="Lee Y."/>
            <person name="Oh S."/>
            <person name="Lee J.H."/>
            <person name="Choi E."/>
            <person name="Choi E."/>
            <person name="Lee S.E."/>
            <person name="Jeon J."/>
            <person name="Kim H."/>
            <person name="Choi G."/>
            <person name="Song H."/>
            <person name="Lee J."/>
            <person name="Lee S.C."/>
            <person name="Kwon J.K."/>
            <person name="Lee H.Y."/>
            <person name="Koo N."/>
            <person name="Hong Y."/>
            <person name="Kim R.W."/>
            <person name="Kang W.H."/>
            <person name="Huh J.H."/>
            <person name="Kang B.C."/>
            <person name="Yang T.J."/>
            <person name="Lee Y.H."/>
            <person name="Bennetzen J.L."/>
            <person name="Choi D."/>
        </authorList>
    </citation>
    <scope>NUCLEOTIDE SEQUENCE [LARGE SCALE GENOMIC DNA]</scope>
    <source>
        <strain evidence="8">cv. PBC81</strain>
    </source>
</reference>
<keyword evidence="8" id="KW-1185">Reference proteome</keyword>
<evidence type="ECO:0000256" key="4">
    <source>
        <dbReference type="ARBA" id="ARBA00022640"/>
    </source>
</evidence>
<organism evidence="7 8">
    <name type="scientific">Capsicum baccatum</name>
    <name type="common">Peruvian pepper</name>
    <dbReference type="NCBI Taxonomy" id="33114"/>
    <lineage>
        <taxon>Eukaryota</taxon>
        <taxon>Viridiplantae</taxon>
        <taxon>Streptophyta</taxon>
        <taxon>Embryophyta</taxon>
        <taxon>Tracheophyta</taxon>
        <taxon>Spermatophyta</taxon>
        <taxon>Magnoliopsida</taxon>
        <taxon>eudicotyledons</taxon>
        <taxon>Gunneridae</taxon>
        <taxon>Pentapetalae</taxon>
        <taxon>asterids</taxon>
        <taxon>lamiids</taxon>
        <taxon>Solanales</taxon>
        <taxon>Solanaceae</taxon>
        <taxon>Solanoideae</taxon>
        <taxon>Capsiceae</taxon>
        <taxon>Capsicum</taxon>
    </lineage>
</organism>
<evidence type="ECO:0000256" key="3">
    <source>
        <dbReference type="ARBA" id="ARBA00009361"/>
    </source>
</evidence>